<dbReference type="Pfam" id="PF24029">
    <property type="entry name" value="DUF7340"/>
    <property type="match status" value="1"/>
</dbReference>
<keyword evidence="5" id="KW-1185">Reference proteome</keyword>
<evidence type="ECO:0000313" key="5">
    <source>
        <dbReference type="Proteomes" id="UP000316628"/>
    </source>
</evidence>
<evidence type="ECO:0000259" key="3">
    <source>
        <dbReference type="Pfam" id="PF24030"/>
    </source>
</evidence>
<name>A0A543JK87_9PSEU</name>
<evidence type="ECO:0000259" key="2">
    <source>
        <dbReference type="Pfam" id="PF24029"/>
    </source>
</evidence>
<protein>
    <submittedName>
        <fullName evidence="4">Uncharacterized protein</fullName>
    </submittedName>
</protein>
<dbReference type="InterPro" id="IPR055764">
    <property type="entry name" value="DUF7340"/>
</dbReference>
<proteinExistence type="predicted"/>
<comment type="caution">
    <text evidence="4">The sequence shown here is derived from an EMBL/GenBank/DDBJ whole genome shotgun (WGS) entry which is preliminary data.</text>
</comment>
<dbReference type="Pfam" id="PF24030">
    <property type="entry name" value="DUF7341"/>
    <property type="match status" value="1"/>
</dbReference>
<dbReference type="Proteomes" id="UP000316628">
    <property type="component" value="Unassembled WGS sequence"/>
</dbReference>
<feature type="compositionally biased region" description="Basic and acidic residues" evidence="1">
    <location>
        <begin position="1"/>
        <end position="13"/>
    </location>
</feature>
<organism evidence="4 5">
    <name type="scientific">Saccharothrix saharensis</name>
    <dbReference type="NCBI Taxonomy" id="571190"/>
    <lineage>
        <taxon>Bacteria</taxon>
        <taxon>Bacillati</taxon>
        <taxon>Actinomycetota</taxon>
        <taxon>Actinomycetes</taxon>
        <taxon>Pseudonocardiales</taxon>
        <taxon>Pseudonocardiaceae</taxon>
        <taxon>Saccharothrix</taxon>
    </lineage>
</organism>
<evidence type="ECO:0000313" key="4">
    <source>
        <dbReference type="EMBL" id="TQM83255.1"/>
    </source>
</evidence>
<feature type="domain" description="DUF7340" evidence="2">
    <location>
        <begin position="185"/>
        <end position="248"/>
    </location>
</feature>
<sequence>MIAALDHDDHDPHGVAYDGVVPRFVHNGDNPGQEEPPAPPTRDQAAAARLAWEVAVDQLVRPGLFVLHRQDDGQEVAEVLPLLAQVHEAVTPGSKRAGATGKLGSRPPASLGALELLAEIRHEVRRACVGHRHPYRTTSLLEVVQTWGEHAEDWQHSEPDYVLWAADIANGWVRSARLLLDPVPRYPLRGRACPACGVATVQVWSDEEMDFLRRPALSIDAEEVEAVCAGCGQRWPLDVWAQLAQTLDEQLRQETLA</sequence>
<dbReference type="InterPro" id="IPR055765">
    <property type="entry name" value="DUF7341"/>
</dbReference>
<dbReference type="RefSeq" id="WP_141981033.1">
    <property type="nucleotide sequence ID" value="NZ_VFPP01000001.1"/>
</dbReference>
<accession>A0A543JK87</accession>
<dbReference type="OrthoDB" id="3683675at2"/>
<dbReference type="AlphaFoldDB" id="A0A543JK87"/>
<feature type="region of interest" description="Disordered" evidence="1">
    <location>
        <begin position="1"/>
        <end position="44"/>
    </location>
</feature>
<gene>
    <name evidence="4" type="ORF">FHX81_5673</name>
</gene>
<dbReference type="EMBL" id="VFPP01000001">
    <property type="protein sequence ID" value="TQM83255.1"/>
    <property type="molecule type" value="Genomic_DNA"/>
</dbReference>
<reference evidence="4 5" key="1">
    <citation type="submission" date="2019-06" db="EMBL/GenBank/DDBJ databases">
        <title>Sequencing the genomes of 1000 actinobacteria strains.</title>
        <authorList>
            <person name="Klenk H.-P."/>
        </authorList>
    </citation>
    <scope>NUCLEOTIDE SEQUENCE [LARGE SCALE GENOMIC DNA]</scope>
    <source>
        <strain evidence="4 5">DSM 45456</strain>
    </source>
</reference>
<feature type="domain" description="DUF7341" evidence="3">
    <location>
        <begin position="45"/>
        <end position="180"/>
    </location>
</feature>
<evidence type="ECO:0000256" key="1">
    <source>
        <dbReference type="SAM" id="MobiDB-lite"/>
    </source>
</evidence>